<evidence type="ECO:0000313" key="6">
    <source>
        <dbReference type="Proteomes" id="UP000255099"/>
    </source>
</evidence>
<sequence>MSGAGSSNFDGINVGKDPNFISIQAYANTTGLLAGKR</sequence>
<protein>
    <submittedName>
        <fullName evidence="1">Uncharacterized protein</fullName>
    </submittedName>
</protein>
<evidence type="ECO:0000313" key="4">
    <source>
        <dbReference type="EMBL" id="VGK97789.1"/>
    </source>
</evidence>
<proteinExistence type="predicted"/>
<evidence type="ECO:0000313" key="2">
    <source>
        <dbReference type="EMBL" id="STT56521.1"/>
    </source>
</evidence>
<accession>A0A377VV98</accession>
<dbReference type="AlphaFoldDB" id="A0A377VV98"/>
<dbReference type="Proteomes" id="UP000255099">
    <property type="component" value="Unassembled WGS sequence"/>
</dbReference>
<dbReference type="Proteomes" id="UP000254799">
    <property type="component" value="Unassembled WGS sequence"/>
</dbReference>
<evidence type="ECO:0000313" key="3">
    <source>
        <dbReference type="EMBL" id="STV03212.1"/>
    </source>
</evidence>
<evidence type="ECO:0000313" key="1">
    <source>
        <dbReference type="EMBL" id="STT46594.1"/>
    </source>
</evidence>
<dbReference type="Proteomes" id="UP000255192">
    <property type="component" value="Unassembled WGS sequence"/>
</dbReference>
<dbReference type="EMBL" id="UGLC01000002">
    <property type="protein sequence ID" value="STT56521.1"/>
    <property type="molecule type" value="Genomic_DNA"/>
</dbReference>
<evidence type="ECO:0000313" key="7">
    <source>
        <dbReference type="Proteomes" id="UP000255192"/>
    </source>
</evidence>
<dbReference type="EMBL" id="UGLB01000003">
    <property type="protein sequence ID" value="STT46594.1"/>
    <property type="molecule type" value="Genomic_DNA"/>
</dbReference>
<reference evidence="5 6" key="1">
    <citation type="submission" date="2018-06" db="EMBL/GenBank/DDBJ databases">
        <authorList>
            <consortium name="Pathogen Informatics"/>
            <person name="Doyle S."/>
        </authorList>
    </citation>
    <scope>NUCLEOTIDE SEQUENCE [LARGE SCALE GENOMIC DNA]</scope>
    <source>
        <strain evidence="3 7">NCTC204</strain>
        <strain evidence="2 5">NCTC8849</strain>
        <strain evidence="1 6">NCTC9637</strain>
    </source>
</reference>
<evidence type="ECO:0000313" key="8">
    <source>
        <dbReference type="Proteomes" id="UP000376235"/>
    </source>
</evidence>
<gene>
    <name evidence="3" type="ORF">NCTC204_03150</name>
    <name evidence="2" type="ORF">NCTC8849_05178</name>
    <name evidence="1" type="ORF">NCTC9637_01473</name>
    <name evidence="4" type="ORF">SAMEA4873632_03301</name>
</gene>
<reference evidence="4 8" key="2">
    <citation type="submission" date="2019-03" db="EMBL/GenBank/DDBJ databases">
        <authorList>
            <consortium name="Pathogen Informatics"/>
        </authorList>
    </citation>
    <scope>NUCLEOTIDE SEQUENCE [LARGE SCALE GENOMIC DNA]</scope>
    <source>
        <strain evidence="4 8">5012STDY7626430</strain>
    </source>
</reference>
<evidence type="ECO:0000313" key="5">
    <source>
        <dbReference type="Proteomes" id="UP000254799"/>
    </source>
</evidence>
<dbReference type="EMBL" id="CAAHCC010000005">
    <property type="protein sequence ID" value="VGK97789.1"/>
    <property type="molecule type" value="Genomic_DNA"/>
</dbReference>
<name>A0A377VV98_KLEPN</name>
<organism evidence="1 6">
    <name type="scientific">Klebsiella pneumoniae</name>
    <dbReference type="NCBI Taxonomy" id="573"/>
    <lineage>
        <taxon>Bacteria</taxon>
        <taxon>Pseudomonadati</taxon>
        <taxon>Pseudomonadota</taxon>
        <taxon>Gammaproteobacteria</taxon>
        <taxon>Enterobacterales</taxon>
        <taxon>Enterobacteriaceae</taxon>
        <taxon>Klebsiella/Raoultella group</taxon>
        <taxon>Klebsiella</taxon>
        <taxon>Klebsiella pneumoniae complex</taxon>
    </lineage>
</organism>
<dbReference type="EMBL" id="UGMD01000002">
    <property type="protein sequence ID" value="STV03212.1"/>
    <property type="molecule type" value="Genomic_DNA"/>
</dbReference>
<dbReference type="Proteomes" id="UP000376235">
    <property type="component" value="Unassembled WGS sequence"/>
</dbReference>